<evidence type="ECO:0000313" key="8">
    <source>
        <dbReference type="EMBL" id="SFL26684.1"/>
    </source>
</evidence>
<accession>A0A1I4G9L8</accession>
<organism evidence="8 9">
    <name type="scientific">Shimia haliotis</name>
    <dbReference type="NCBI Taxonomy" id="1280847"/>
    <lineage>
        <taxon>Bacteria</taxon>
        <taxon>Pseudomonadati</taxon>
        <taxon>Pseudomonadota</taxon>
        <taxon>Alphaproteobacteria</taxon>
        <taxon>Rhodobacterales</taxon>
        <taxon>Roseobacteraceae</taxon>
    </lineage>
</organism>
<feature type="non-terminal residue" evidence="8">
    <location>
        <position position="1"/>
    </location>
</feature>
<dbReference type="InterPro" id="IPR001759">
    <property type="entry name" value="PTX_dom"/>
</dbReference>
<dbReference type="InterPro" id="IPR040853">
    <property type="entry name" value="RapA2_cadherin-like"/>
</dbReference>
<evidence type="ECO:0000256" key="6">
    <source>
        <dbReference type="SAM" id="MobiDB-lite"/>
    </source>
</evidence>
<dbReference type="PRINTS" id="PR00895">
    <property type="entry name" value="PENTAXIN"/>
</dbReference>
<reference evidence="9" key="1">
    <citation type="submission" date="2016-10" db="EMBL/GenBank/DDBJ databases">
        <authorList>
            <person name="Varghese N."/>
            <person name="Submissions S."/>
        </authorList>
    </citation>
    <scope>NUCLEOTIDE SEQUENCE [LARGE SCALE GENOMIC DNA]</scope>
    <source>
        <strain evidence="9">DSM 28453</strain>
    </source>
</reference>
<keyword evidence="3" id="KW-0106">Calcium</keyword>
<dbReference type="Pfam" id="PF17892">
    <property type="entry name" value="Cadherin_5"/>
    <property type="match status" value="2"/>
</dbReference>
<dbReference type="InterPro" id="IPR006644">
    <property type="entry name" value="Cadg"/>
</dbReference>
<comment type="cofactor">
    <cofactor evidence="1">
        <name>Ca(2+)</name>
        <dbReference type="ChEBI" id="CHEBI:29108"/>
    </cofactor>
</comment>
<dbReference type="SMART" id="SM00159">
    <property type="entry name" value="PTX"/>
    <property type="match status" value="1"/>
</dbReference>
<dbReference type="InterPro" id="IPR013783">
    <property type="entry name" value="Ig-like_fold"/>
</dbReference>
<dbReference type="Pfam" id="PF17803">
    <property type="entry name" value="Cadherin_4"/>
    <property type="match status" value="2"/>
</dbReference>
<dbReference type="InterPro" id="IPR051360">
    <property type="entry name" value="Neuronal_Pentraxin_Related"/>
</dbReference>
<evidence type="ECO:0000256" key="5">
    <source>
        <dbReference type="ARBA" id="ARBA00023180"/>
    </source>
</evidence>
<dbReference type="PROSITE" id="PS51828">
    <property type="entry name" value="PTX_2"/>
    <property type="match status" value="1"/>
</dbReference>
<keyword evidence="2" id="KW-0479">Metal-binding</keyword>
<dbReference type="Pfam" id="PF00354">
    <property type="entry name" value="Pentaxin"/>
    <property type="match status" value="1"/>
</dbReference>
<dbReference type="InterPro" id="IPR041690">
    <property type="entry name" value="Cadherin_5"/>
</dbReference>
<evidence type="ECO:0000256" key="2">
    <source>
        <dbReference type="ARBA" id="ARBA00022723"/>
    </source>
</evidence>
<feature type="compositionally biased region" description="Acidic residues" evidence="6">
    <location>
        <begin position="962"/>
        <end position="972"/>
    </location>
</feature>
<name>A0A1I4G9L8_9RHOB</name>
<dbReference type="EMBL" id="FOSZ01000008">
    <property type="protein sequence ID" value="SFL26684.1"/>
    <property type="molecule type" value="Genomic_DNA"/>
</dbReference>
<evidence type="ECO:0000259" key="7">
    <source>
        <dbReference type="PROSITE" id="PS51828"/>
    </source>
</evidence>
<evidence type="ECO:0000313" key="9">
    <source>
        <dbReference type="Proteomes" id="UP000198851"/>
    </source>
</evidence>
<dbReference type="Gene3D" id="2.60.120.200">
    <property type="match status" value="1"/>
</dbReference>
<dbReference type="PANTHER" id="PTHR19277:SF125">
    <property type="entry name" value="B6"/>
    <property type="match status" value="1"/>
</dbReference>
<dbReference type="AlphaFoldDB" id="A0A1I4G9L8"/>
<dbReference type="GO" id="GO:0016020">
    <property type="term" value="C:membrane"/>
    <property type="evidence" value="ECO:0007669"/>
    <property type="project" value="InterPro"/>
</dbReference>
<keyword evidence="4" id="KW-1015">Disulfide bond</keyword>
<dbReference type="InterPro" id="IPR010221">
    <property type="entry name" value="VCBS_dom"/>
</dbReference>
<dbReference type="STRING" id="1280847.SAMN04488036_1081"/>
<dbReference type="NCBIfam" id="NF012211">
    <property type="entry name" value="tand_rpt_95"/>
    <property type="match status" value="2"/>
</dbReference>
<feature type="compositionally biased region" description="Low complexity" evidence="6">
    <location>
        <begin position="915"/>
        <end position="938"/>
    </location>
</feature>
<feature type="region of interest" description="Disordered" evidence="6">
    <location>
        <begin position="870"/>
        <end position="972"/>
    </location>
</feature>
<proteinExistence type="predicted"/>
<dbReference type="GO" id="GO:0046872">
    <property type="term" value="F:metal ion binding"/>
    <property type="evidence" value="ECO:0007669"/>
    <property type="project" value="UniProtKB-KW"/>
</dbReference>
<keyword evidence="9" id="KW-1185">Reference proteome</keyword>
<keyword evidence="5" id="KW-0325">Glycoprotein</keyword>
<dbReference type="PANTHER" id="PTHR19277">
    <property type="entry name" value="PENTRAXIN"/>
    <property type="match status" value="1"/>
</dbReference>
<dbReference type="Gene3D" id="2.60.40.10">
    <property type="entry name" value="Immunoglobulins"/>
    <property type="match status" value="3"/>
</dbReference>
<sequence length="972" mass="100034">NGFTFTPDPNYNGPVSLSYTVTDGHGGTVAQTASLTLGAVGDPAVITEVSIPSVTEDRGYINTHYELQVDGKLDITDPDPGEAQFDINRGPQTYQGMGYDTQLGGHVLLMRDGNFTYFIDNRKPVIQSLGDGQTTTDSVTIRSSDGTTHQIQITIHGTNDAPVLSASTASATEDGQSVTGQMSGTDVDSGDTLTYSLAQTAPAGFTFNADGSWSFDPTNAAYQHLAAGATQQVTVPVTVTDSTGATDTQNLVITVTGTNDVAQIAGVKTKAVVEDTNVNASNTLQTGGTLTVTDVDTGEASFVPQSHVAGTYGTFVVQANGLWVYSVDNSLKSIQDLGSGDHLTDTLTVATVDGTTTTLSVRIDGSNDGPTVSASPATLSEVHEDQAKLYTESELLNAVGAQDPEGDTLSVSSVGVDAAYGSITDNHDGTFTFTPAANVHHDNVPLTISITDGTDTTVAQAVVDITPVTDTASPTLTVSAQQDVMSFDKNSASAIFTNQNLPATAMSGFAIEMTVIGGQQVASAGIHGATLMSYETSPHNDEIYIYKPDSLTVRVGGVEHDTGIALPNDGHDHRIGVAWDGAHGTLDLMIDGQVAKHMTGVAQGYSVPGGGALAFGGDQDTMRGGFSNNDAFNGQIFSAAMSSVAVDPGDLQGVSLGQHLAGQPGLLTDILMVNGQVQDQTGHFTYGTHGGFTHNTVKVDTTIAMPNPGATLEISLTDGAPADTDDDITGRSLTGFLAGTTVSDGHGHQTQVAGPTDVVDLDGWALDSLTAQLPAGVRANIQVGLIVETTGPDGATETVVTNHPVMLDPTQAVPAANVAPAPAPVVSHDEPMDIGFQSSSASLVADSPDMAPQDTVRSEGADEIHMVEHSATEDAGDGHTNPYLEAVRAGSGADGSSQTPDNGHDNPYTAALGVDATMPIDDPTMDPTTLDDPTTSDDQIVGGASDHAEADLPPDDPSVPLPEDDDPSTNSG</sequence>
<dbReference type="SUPFAM" id="SSF49899">
    <property type="entry name" value="Concanavalin A-like lectins/glucanases"/>
    <property type="match status" value="1"/>
</dbReference>
<dbReference type="InterPro" id="IPR013320">
    <property type="entry name" value="ConA-like_dom_sf"/>
</dbReference>
<dbReference type="SMART" id="SM00736">
    <property type="entry name" value="CADG"/>
    <property type="match status" value="1"/>
</dbReference>
<dbReference type="RefSeq" id="WP_093325290.1">
    <property type="nucleotide sequence ID" value="NZ_FOSZ01000008.1"/>
</dbReference>
<evidence type="ECO:0000256" key="4">
    <source>
        <dbReference type="ARBA" id="ARBA00023157"/>
    </source>
</evidence>
<dbReference type="OrthoDB" id="9773411at2"/>
<evidence type="ECO:0000256" key="3">
    <source>
        <dbReference type="ARBA" id="ARBA00022837"/>
    </source>
</evidence>
<evidence type="ECO:0000256" key="1">
    <source>
        <dbReference type="ARBA" id="ARBA00001913"/>
    </source>
</evidence>
<dbReference type="Proteomes" id="UP000198851">
    <property type="component" value="Unassembled WGS sequence"/>
</dbReference>
<feature type="domain" description="Pentraxin (PTX)" evidence="7">
    <location>
        <begin position="481"/>
        <end position="685"/>
    </location>
</feature>
<protein>
    <submittedName>
        <fullName evidence="8">VCBS repeat-containing protein</fullName>
    </submittedName>
</protein>
<dbReference type="NCBIfam" id="TIGR01965">
    <property type="entry name" value="VCBS_repeat"/>
    <property type="match status" value="3"/>
</dbReference>
<gene>
    <name evidence="8" type="ORF">SAMN04488036_1081</name>
</gene>